<proteinExistence type="predicted"/>
<evidence type="ECO:0000313" key="1">
    <source>
        <dbReference type="EMBL" id="TYP99443.1"/>
    </source>
</evidence>
<accession>A0A5S5DU22</accession>
<keyword evidence="2" id="KW-1185">Reference proteome</keyword>
<organism evidence="1 2">
    <name type="scientific">Tenacibaculum adriaticum</name>
    <dbReference type="NCBI Taxonomy" id="413713"/>
    <lineage>
        <taxon>Bacteria</taxon>
        <taxon>Pseudomonadati</taxon>
        <taxon>Bacteroidota</taxon>
        <taxon>Flavobacteriia</taxon>
        <taxon>Flavobacteriales</taxon>
        <taxon>Flavobacteriaceae</taxon>
        <taxon>Tenacibaculum</taxon>
    </lineage>
</organism>
<comment type="caution">
    <text evidence="1">The sequence shown here is derived from an EMBL/GenBank/DDBJ whole genome shotgun (WGS) entry which is preliminary data.</text>
</comment>
<dbReference type="Proteomes" id="UP000323136">
    <property type="component" value="Unassembled WGS sequence"/>
</dbReference>
<dbReference type="OrthoDB" id="1189445at2"/>
<dbReference type="RefSeq" id="WP_148868167.1">
    <property type="nucleotide sequence ID" value="NZ_VNIA01000001.1"/>
</dbReference>
<reference evidence="1 2" key="1">
    <citation type="submission" date="2019-07" db="EMBL/GenBank/DDBJ databases">
        <title>Genomic Encyclopedia of Type Strains, Phase IV (KMG-IV): sequencing the most valuable type-strain genomes for metagenomic binning, comparative biology and taxonomic classification.</title>
        <authorList>
            <person name="Goeker M."/>
        </authorList>
    </citation>
    <scope>NUCLEOTIDE SEQUENCE [LARGE SCALE GENOMIC DNA]</scope>
    <source>
        <strain evidence="1 2">DSM 18961</strain>
    </source>
</reference>
<gene>
    <name evidence="1" type="ORF">C7447_10139</name>
</gene>
<dbReference type="AlphaFoldDB" id="A0A5S5DU22"/>
<evidence type="ECO:0000313" key="2">
    <source>
        <dbReference type="Proteomes" id="UP000323136"/>
    </source>
</evidence>
<dbReference type="EMBL" id="VNIA01000001">
    <property type="protein sequence ID" value="TYP99443.1"/>
    <property type="molecule type" value="Genomic_DNA"/>
</dbReference>
<protein>
    <submittedName>
        <fullName evidence="1">Uncharacterized protein</fullName>
    </submittedName>
</protein>
<name>A0A5S5DU22_9FLAO</name>
<sequence>MSNTISIKKCDNQLILFAVNENESYEICNVQSGNFHSVDLDIEIKEGAFSGTYIPEGGTSKDLSGTTTVKIPKGNYSLVYVGLNWGGPYNFEFEFNGETYQLLNNPKKELEGAIWNLGNLQIAFDVKVPTAV</sequence>